<keyword evidence="7 11" id="KW-0067">ATP-binding</keyword>
<evidence type="ECO:0000256" key="6">
    <source>
        <dbReference type="ARBA" id="ARBA00022741"/>
    </source>
</evidence>
<dbReference type="PROSITE" id="PS00211">
    <property type="entry name" value="ABC_TRANSPORTER_1"/>
    <property type="match status" value="1"/>
</dbReference>
<evidence type="ECO:0000256" key="2">
    <source>
        <dbReference type="ARBA" id="ARBA00022448"/>
    </source>
</evidence>
<keyword evidence="12" id="KW-1185">Reference proteome</keyword>
<evidence type="ECO:0000256" key="5">
    <source>
        <dbReference type="ARBA" id="ARBA00022737"/>
    </source>
</evidence>
<keyword evidence="8" id="KW-1278">Translocase</keyword>
<evidence type="ECO:0000313" key="12">
    <source>
        <dbReference type="Proteomes" id="UP000515823"/>
    </source>
</evidence>
<dbReference type="CDD" id="cd03215">
    <property type="entry name" value="ABC_Carb_Monos_II"/>
    <property type="match status" value="1"/>
</dbReference>
<dbReference type="SMART" id="SM00382">
    <property type="entry name" value="AAA"/>
    <property type="match status" value="2"/>
</dbReference>
<dbReference type="KEGG" id="qdo:H9Q78_13490"/>
<evidence type="ECO:0000256" key="8">
    <source>
        <dbReference type="ARBA" id="ARBA00022967"/>
    </source>
</evidence>
<protein>
    <submittedName>
        <fullName evidence="11">Sugar ABC transporter ATP-binding protein</fullName>
    </submittedName>
</protein>
<accession>A0A7G9G3P4</accession>
<gene>
    <name evidence="11" type="ORF">H9Q78_13490</name>
</gene>
<evidence type="ECO:0000256" key="3">
    <source>
        <dbReference type="ARBA" id="ARBA00022475"/>
    </source>
</evidence>
<dbReference type="SUPFAM" id="SSF52540">
    <property type="entry name" value="P-loop containing nucleoside triphosphate hydrolases"/>
    <property type="match status" value="2"/>
</dbReference>
<dbReference type="Pfam" id="PF00005">
    <property type="entry name" value="ABC_tran"/>
    <property type="match status" value="2"/>
</dbReference>
<dbReference type="PROSITE" id="PS50893">
    <property type="entry name" value="ABC_TRANSPORTER_2"/>
    <property type="match status" value="2"/>
</dbReference>
<proteinExistence type="predicted"/>
<keyword evidence="2" id="KW-0813">Transport</keyword>
<evidence type="ECO:0000313" key="11">
    <source>
        <dbReference type="EMBL" id="QNM05426.1"/>
    </source>
</evidence>
<dbReference type="RefSeq" id="WP_249302426.1">
    <property type="nucleotide sequence ID" value="NZ_CP060634.1"/>
</dbReference>
<keyword evidence="6" id="KW-0547">Nucleotide-binding</keyword>
<dbReference type="CDD" id="cd03216">
    <property type="entry name" value="ABC_Carb_Monos_I"/>
    <property type="match status" value="1"/>
</dbReference>
<keyword evidence="4" id="KW-0762">Sugar transport</keyword>
<dbReference type="PANTHER" id="PTHR43790:SF3">
    <property type="entry name" value="D-ALLOSE IMPORT ATP-BINDING PROTEIN ALSA-RELATED"/>
    <property type="match status" value="1"/>
</dbReference>
<evidence type="ECO:0000259" key="10">
    <source>
        <dbReference type="PROSITE" id="PS50893"/>
    </source>
</evidence>
<keyword evidence="5" id="KW-0677">Repeat</keyword>
<name>A0A7G9G3P4_9FIRM</name>
<comment type="subcellular location">
    <subcellularLocation>
        <location evidence="1">Cell membrane</location>
        <topology evidence="1">Peripheral membrane protein</topology>
    </subcellularLocation>
</comment>
<dbReference type="InterPro" id="IPR027417">
    <property type="entry name" value="P-loop_NTPase"/>
</dbReference>
<dbReference type="GO" id="GO:0005524">
    <property type="term" value="F:ATP binding"/>
    <property type="evidence" value="ECO:0007669"/>
    <property type="project" value="UniProtKB-KW"/>
</dbReference>
<feature type="domain" description="ABC transporter" evidence="10">
    <location>
        <begin position="253"/>
        <end position="497"/>
    </location>
</feature>
<keyword evidence="3" id="KW-1003">Cell membrane</keyword>
<keyword evidence="9" id="KW-0472">Membrane</keyword>
<dbReference type="InterPro" id="IPR050107">
    <property type="entry name" value="ABC_carbohydrate_import_ATPase"/>
</dbReference>
<evidence type="ECO:0000256" key="4">
    <source>
        <dbReference type="ARBA" id="ARBA00022597"/>
    </source>
</evidence>
<dbReference type="EMBL" id="CP060634">
    <property type="protein sequence ID" value="QNM05426.1"/>
    <property type="molecule type" value="Genomic_DNA"/>
</dbReference>
<dbReference type="PANTHER" id="PTHR43790">
    <property type="entry name" value="CARBOHYDRATE TRANSPORT ATP-BINDING PROTEIN MG119-RELATED"/>
    <property type="match status" value="1"/>
</dbReference>
<organism evidence="11 12">
    <name type="scientific">Qiania dongpingensis</name>
    <dbReference type="NCBI Taxonomy" id="2763669"/>
    <lineage>
        <taxon>Bacteria</taxon>
        <taxon>Bacillati</taxon>
        <taxon>Bacillota</taxon>
        <taxon>Clostridia</taxon>
        <taxon>Lachnospirales</taxon>
        <taxon>Lachnospiraceae</taxon>
        <taxon>Qiania</taxon>
    </lineage>
</organism>
<dbReference type="GO" id="GO:0005886">
    <property type="term" value="C:plasma membrane"/>
    <property type="evidence" value="ECO:0007669"/>
    <property type="project" value="UniProtKB-SubCell"/>
</dbReference>
<dbReference type="FunFam" id="3.40.50.300:FF:000127">
    <property type="entry name" value="Ribose import ATP-binding protein RbsA"/>
    <property type="match status" value="1"/>
</dbReference>
<dbReference type="AlphaFoldDB" id="A0A7G9G3P4"/>
<sequence length="508" mass="56715">MAEYILQMKDIDKTFPGAAVLDHVCLDVRQGEIMGLIGENGAGKSTLLKILTGLYTRTSGTILFKGREVAYASIEESADDGIAFMHQELNIFPNMTVTENIFLNRKDYVGKFGMIQKKRMEEDARRVLETLGVEIDVNRMGSELSIHEQQMVEIAKAMSMNAELIIMDEPTAALPENEVEIFFQFIRKLNSRGITIIYVSHKMVEIEAICDRVTILRNGTVVDVVNVGETTVEQMVNKMVGRQLDEYYVHTPTKNDGVLLRVSDFNGENFEQVSFELMKSEVLGIYGLAGSGTLELAETLFGYRKPTGGRVTLNGQAIKKTDIPNMVKNGIAYVPLNRKKDGFVRDMSVFENISMAGCGSCRKGIFVDWAKNREICDKYMEALSIKAVSRDTHVNLLSGGNQQKVVLSKWLSIHPKVLILNEPTRGVDVGAKAEIYNLIDRLVKTEELGILLISSEAPEVLGMTDRVMIMHKGRICATLKTEGLQQERLLKLASGGKEEQSEERQEIT</sequence>
<feature type="domain" description="ABC transporter" evidence="10">
    <location>
        <begin position="6"/>
        <end position="243"/>
    </location>
</feature>
<evidence type="ECO:0000256" key="7">
    <source>
        <dbReference type="ARBA" id="ARBA00022840"/>
    </source>
</evidence>
<evidence type="ECO:0000256" key="9">
    <source>
        <dbReference type="ARBA" id="ARBA00023136"/>
    </source>
</evidence>
<dbReference type="InterPro" id="IPR003593">
    <property type="entry name" value="AAA+_ATPase"/>
</dbReference>
<dbReference type="GO" id="GO:0016887">
    <property type="term" value="F:ATP hydrolysis activity"/>
    <property type="evidence" value="ECO:0007669"/>
    <property type="project" value="InterPro"/>
</dbReference>
<dbReference type="InterPro" id="IPR017871">
    <property type="entry name" value="ABC_transporter-like_CS"/>
</dbReference>
<evidence type="ECO:0000256" key="1">
    <source>
        <dbReference type="ARBA" id="ARBA00004202"/>
    </source>
</evidence>
<dbReference type="Proteomes" id="UP000515823">
    <property type="component" value="Chromosome"/>
</dbReference>
<dbReference type="InterPro" id="IPR003439">
    <property type="entry name" value="ABC_transporter-like_ATP-bd"/>
</dbReference>
<dbReference type="Gene3D" id="3.40.50.300">
    <property type="entry name" value="P-loop containing nucleotide triphosphate hydrolases"/>
    <property type="match status" value="2"/>
</dbReference>
<reference evidence="11 12" key="1">
    <citation type="submission" date="2020-08" db="EMBL/GenBank/DDBJ databases">
        <authorList>
            <person name="Liu C."/>
            <person name="Sun Q."/>
        </authorList>
    </citation>
    <scope>NUCLEOTIDE SEQUENCE [LARGE SCALE GENOMIC DNA]</scope>
    <source>
        <strain evidence="11 12">NSJ-38</strain>
    </source>
</reference>